<evidence type="ECO:0000313" key="2">
    <source>
        <dbReference type="EMBL" id="KAJ8458866.1"/>
    </source>
</evidence>
<protein>
    <submittedName>
        <fullName evidence="2">Uncharacterized protein</fullName>
    </submittedName>
</protein>
<gene>
    <name evidence="2" type="ORF">OPV22_031792</name>
</gene>
<feature type="compositionally biased region" description="Low complexity" evidence="1">
    <location>
        <begin position="37"/>
        <end position="53"/>
    </location>
</feature>
<name>A0AAV8PLD9_ENSVE</name>
<dbReference type="EMBL" id="JAQQAF010000009">
    <property type="protein sequence ID" value="KAJ8458866.1"/>
    <property type="molecule type" value="Genomic_DNA"/>
</dbReference>
<dbReference type="AlphaFoldDB" id="A0AAV8PLD9"/>
<evidence type="ECO:0000256" key="1">
    <source>
        <dbReference type="SAM" id="MobiDB-lite"/>
    </source>
</evidence>
<comment type="caution">
    <text evidence="2">The sequence shown here is derived from an EMBL/GenBank/DDBJ whole genome shotgun (WGS) entry which is preliminary data.</text>
</comment>
<proteinExistence type="predicted"/>
<keyword evidence="3" id="KW-1185">Reference proteome</keyword>
<evidence type="ECO:0000313" key="3">
    <source>
        <dbReference type="Proteomes" id="UP001222027"/>
    </source>
</evidence>
<organism evidence="2 3">
    <name type="scientific">Ensete ventricosum</name>
    <name type="common">Abyssinian banana</name>
    <name type="synonym">Musa ensete</name>
    <dbReference type="NCBI Taxonomy" id="4639"/>
    <lineage>
        <taxon>Eukaryota</taxon>
        <taxon>Viridiplantae</taxon>
        <taxon>Streptophyta</taxon>
        <taxon>Embryophyta</taxon>
        <taxon>Tracheophyta</taxon>
        <taxon>Spermatophyta</taxon>
        <taxon>Magnoliopsida</taxon>
        <taxon>Liliopsida</taxon>
        <taxon>Zingiberales</taxon>
        <taxon>Musaceae</taxon>
        <taxon>Ensete</taxon>
    </lineage>
</organism>
<reference evidence="2 3" key="1">
    <citation type="submission" date="2022-12" db="EMBL/GenBank/DDBJ databases">
        <title>Chromosome-scale assembly of the Ensete ventricosum genome.</title>
        <authorList>
            <person name="Dussert Y."/>
            <person name="Stocks J."/>
            <person name="Wendawek A."/>
            <person name="Woldeyes F."/>
            <person name="Nichols R.A."/>
            <person name="Borrell J.S."/>
        </authorList>
    </citation>
    <scope>NUCLEOTIDE SEQUENCE [LARGE SCALE GENOMIC DNA]</scope>
    <source>
        <strain evidence="3">cv. Maze</strain>
        <tissue evidence="2">Seeds</tissue>
    </source>
</reference>
<accession>A0AAV8PLD9</accession>
<sequence>MQQKRVIPLMGVDVVGVSSHGHPPHQAFIPADPFPSQPSTSSAISSSSTPCGSQETEHVKPKAPKPKLHLLLPNQYLKAGLLRIHRRWSPCMAQRHKYRRKAMNTKVIHLDMVLHSATTRRRGRTGKLLLELTVCTLLLQDAAAEFTFCF</sequence>
<dbReference type="Proteomes" id="UP001222027">
    <property type="component" value="Unassembled WGS sequence"/>
</dbReference>
<feature type="region of interest" description="Disordered" evidence="1">
    <location>
        <begin position="21"/>
        <end position="65"/>
    </location>
</feature>